<evidence type="ECO:0000259" key="4">
    <source>
        <dbReference type="Pfam" id="PF16987"/>
    </source>
</evidence>
<dbReference type="OrthoDB" id="3981174at2759"/>
<feature type="region of interest" description="Disordered" evidence="3">
    <location>
        <begin position="199"/>
        <end position="219"/>
    </location>
</feature>
<keyword evidence="6" id="KW-1185">Reference proteome</keyword>
<dbReference type="GO" id="GO:0016592">
    <property type="term" value="C:mediator complex"/>
    <property type="evidence" value="ECO:0007669"/>
    <property type="project" value="InterPro"/>
</dbReference>
<feature type="compositionally biased region" description="Low complexity" evidence="3">
    <location>
        <begin position="92"/>
        <end position="137"/>
    </location>
</feature>
<feature type="compositionally biased region" description="Low complexity" evidence="3">
    <location>
        <begin position="826"/>
        <end position="846"/>
    </location>
</feature>
<evidence type="ECO:0000256" key="1">
    <source>
        <dbReference type="ARBA" id="ARBA00004123"/>
    </source>
</evidence>
<name>A0A9P8TN47_WICPI</name>
<feature type="compositionally biased region" description="Low complexity" evidence="3">
    <location>
        <begin position="350"/>
        <end position="366"/>
    </location>
</feature>
<comment type="caution">
    <text evidence="5">The sequence shown here is derived from an EMBL/GenBank/DDBJ whole genome shotgun (WGS) entry which is preliminary data.</text>
</comment>
<feature type="compositionally biased region" description="Polar residues" evidence="3">
    <location>
        <begin position="961"/>
        <end position="973"/>
    </location>
</feature>
<feature type="compositionally biased region" description="Low complexity" evidence="3">
    <location>
        <begin position="199"/>
        <end position="213"/>
    </location>
</feature>
<feature type="compositionally biased region" description="Polar residues" evidence="3">
    <location>
        <begin position="730"/>
        <end position="749"/>
    </location>
</feature>
<evidence type="ECO:0000313" key="6">
    <source>
        <dbReference type="Proteomes" id="UP000774326"/>
    </source>
</evidence>
<feature type="compositionally biased region" description="Polar residues" evidence="3">
    <location>
        <begin position="800"/>
        <end position="825"/>
    </location>
</feature>
<dbReference type="AlphaFoldDB" id="A0A9P8TN47"/>
<dbReference type="Pfam" id="PF05397">
    <property type="entry name" value="Med15_fungi"/>
    <property type="match status" value="1"/>
</dbReference>
<dbReference type="Gene3D" id="1.10.246.20">
    <property type="entry name" value="Coactivator CBP, KIX domain"/>
    <property type="match status" value="1"/>
</dbReference>
<evidence type="ECO:0000313" key="5">
    <source>
        <dbReference type="EMBL" id="KAH3684426.1"/>
    </source>
</evidence>
<feature type="region of interest" description="Disordered" evidence="3">
    <location>
        <begin position="89"/>
        <end position="137"/>
    </location>
</feature>
<dbReference type="Gene3D" id="1.10.287.2920">
    <property type="match status" value="1"/>
</dbReference>
<organism evidence="5 6">
    <name type="scientific">Wickerhamomyces pijperi</name>
    <name type="common">Yeast</name>
    <name type="synonym">Pichia pijperi</name>
    <dbReference type="NCBI Taxonomy" id="599730"/>
    <lineage>
        <taxon>Eukaryota</taxon>
        <taxon>Fungi</taxon>
        <taxon>Dikarya</taxon>
        <taxon>Ascomycota</taxon>
        <taxon>Saccharomycotina</taxon>
        <taxon>Saccharomycetes</taxon>
        <taxon>Phaffomycetales</taxon>
        <taxon>Wickerhamomycetaceae</taxon>
        <taxon>Wickerhamomyces</taxon>
    </lineage>
</organism>
<evidence type="ECO:0000256" key="2">
    <source>
        <dbReference type="ARBA" id="ARBA00023242"/>
    </source>
</evidence>
<feature type="compositionally biased region" description="Polar residues" evidence="3">
    <location>
        <begin position="847"/>
        <end position="866"/>
    </location>
</feature>
<feature type="region of interest" description="Disordered" evidence="3">
    <location>
        <begin position="961"/>
        <end position="988"/>
    </location>
</feature>
<feature type="region of interest" description="Disordered" evidence="3">
    <location>
        <begin position="458"/>
        <end position="505"/>
    </location>
</feature>
<comment type="subcellular location">
    <subcellularLocation>
        <location evidence="1">Nucleus</location>
    </subcellularLocation>
</comment>
<evidence type="ECO:0000256" key="3">
    <source>
        <dbReference type="SAM" id="MobiDB-lite"/>
    </source>
</evidence>
<dbReference type="Pfam" id="PF16987">
    <property type="entry name" value="KIX_2"/>
    <property type="match status" value="1"/>
</dbReference>
<dbReference type="InterPro" id="IPR008626">
    <property type="entry name" value="Mediator_Med15_fun"/>
</dbReference>
<proteinExistence type="predicted"/>
<dbReference type="Proteomes" id="UP000774326">
    <property type="component" value="Unassembled WGS sequence"/>
</dbReference>
<dbReference type="EMBL" id="JAEUBG010002512">
    <property type="protein sequence ID" value="KAH3684426.1"/>
    <property type="molecule type" value="Genomic_DNA"/>
</dbReference>
<reference evidence="5" key="2">
    <citation type="submission" date="2021-01" db="EMBL/GenBank/DDBJ databases">
        <authorList>
            <person name="Schikora-Tamarit M.A."/>
        </authorList>
    </citation>
    <scope>NUCLEOTIDE SEQUENCE</scope>
    <source>
        <strain evidence="5">CBS2887</strain>
    </source>
</reference>
<reference evidence="5" key="1">
    <citation type="journal article" date="2021" name="Open Biol.">
        <title>Shared evolutionary footprints suggest mitochondrial oxidative damage underlies multiple complex I losses in fungi.</title>
        <authorList>
            <person name="Schikora-Tamarit M.A."/>
            <person name="Marcet-Houben M."/>
            <person name="Nosek J."/>
            <person name="Gabaldon T."/>
        </authorList>
    </citation>
    <scope>NUCLEOTIDE SEQUENCE</scope>
    <source>
        <strain evidence="5">CBS2887</strain>
    </source>
</reference>
<feature type="compositionally biased region" description="Low complexity" evidence="3">
    <location>
        <begin position="458"/>
        <end position="493"/>
    </location>
</feature>
<protein>
    <recommendedName>
        <fullName evidence="4">Mediator complex subunit 15 KIX domain-containing protein</fullName>
    </recommendedName>
</protein>
<keyword evidence="2" id="KW-0539">Nucleus</keyword>
<feature type="region of interest" description="Disordered" evidence="3">
    <location>
        <begin position="730"/>
        <end position="753"/>
    </location>
</feature>
<feature type="region of interest" description="Disordered" evidence="3">
    <location>
        <begin position="772"/>
        <end position="866"/>
    </location>
</feature>
<dbReference type="InterPro" id="IPR036546">
    <property type="entry name" value="MED15_KIX"/>
</dbReference>
<feature type="domain" description="Mediator complex subunit 15 KIX" evidence="4">
    <location>
        <begin position="2"/>
        <end position="86"/>
    </location>
</feature>
<dbReference type="GO" id="GO:0006357">
    <property type="term" value="P:regulation of transcription by RNA polymerase II"/>
    <property type="evidence" value="ECO:0007669"/>
    <property type="project" value="InterPro"/>
</dbReference>
<sequence>MDWRKELTNTDRMRVINIIAAALKELGTLTTSVTGNPSPLINPRELKIKAEELEKHCYDNASNKMDYGQLFKSKLLGIKNSVQNIKNRSLSQSAVQQQQQQQQPQQSQQIQPAGMQQQQQQQQVKPSPSAQAFLAQQAQARQQAAAAQQMNSQQVKQAPQVNQNWNNANNAANIVNRSNVAPGNLNTMNNNNMMRNIQSQPQIPQQQQQQQQQAANGGNTMNKMTTVQQQMFNNMLKTTPIPAALLQKIPNLPPNVNTWQQIFERVASQQVESTYINLIKQIYNLHSQILQKQQLQQKKFTAGNTAQPVAPAVANDINEMPQNQIRNNVGGIQPQQQNNAQAPSNIMINQQQQQQQQQQFQQQQQQRAPGNASEQPKMAPLTQLELKKFSENALELLAKFQREGHIPPELSSEQRTAFVRKYIIRQQQLKMEGQTSQPQLQQGIHAQQAVANMQNIPVQQQQQQQQQQQIPPKMPMQNQQQQQQIPNRNQNQPLIADPKGPQVVPNEQDKIELRAILAEVSKIPIKLTDLTGQLTPEQKAVVNSKVSNLLVPLYNLIEQLVPTFYTLTKNSEGTKKLLHMRSMVKEVLEGLKSGKYYASPELLEKVKAQAQKYVQFVKEQMAKNNKTATGFAPQNYNNVNGPMRNINVGMTPQQAIQLRQQGVNTNLTPQQLMQQQQQQQLQRQQQNQGQLAGMNNLNMNQIQNQTMIQPSPVAPQQQQQQHVKNISSGVTFNQNSFNNNGRQPATVATQKPPQNLPQEQLQNIQPQPIAFNKQQVQQQQPTASVAPENKKPPAKRRNTKTGNTPSSSANQGPAPKRTSNVSTPVSATAKTPQATQQQPAASTPSSDSNKVLTAASAQQPPASMTPVQAQLFKKEQELVIKEHNSQRESEERRSKREQLLTHGKISDFFCASLANVLDLKDEETKITERVADVSGNNSKSNDATSLKGLTPSTILQTPVTFNSAKTPTSTGKMSNDLPVSPNDGGFKTNEEWNKENIWTARVSREAIAEKFLSVAEIGDLGFLDTYQLPPETSSTGDEVDSEGDVTMDVVADLLKPETDSLIEKHKDLVIDSVALDGNDAAILVNGNEKLSAELSDLMWDYDFVTSKLNAANKVNA</sequence>
<accession>A0A9P8TN47</accession>
<gene>
    <name evidence="5" type="ORF">WICPIJ_004612</name>
</gene>
<dbReference type="InterPro" id="IPR036529">
    <property type="entry name" value="KIX_dom_sf"/>
</dbReference>
<feature type="region of interest" description="Disordered" evidence="3">
    <location>
        <begin position="348"/>
        <end position="377"/>
    </location>
</feature>
<dbReference type="GO" id="GO:0003712">
    <property type="term" value="F:transcription coregulator activity"/>
    <property type="evidence" value="ECO:0007669"/>
    <property type="project" value="InterPro"/>
</dbReference>